<feature type="transmembrane region" description="Helical" evidence="1">
    <location>
        <begin position="31"/>
        <end position="57"/>
    </location>
</feature>
<dbReference type="RefSeq" id="XP_046117714.1">
    <property type="nucleotide sequence ID" value="XM_046257555.1"/>
</dbReference>
<dbReference type="GeneID" id="70288458"/>
<accession>A0A9P7ZLH1</accession>
<name>A0A9P7ZLH1_9HYPO</name>
<keyword evidence="1" id="KW-0812">Transmembrane</keyword>
<dbReference type="OrthoDB" id="3596604at2759"/>
<reference evidence="2" key="1">
    <citation type="journal article" date="2021" name="IMA Fungus">
        <title>Genomic characterization of three marine fungi, including Emericellopsis atlantica sp. nov. with signatures of a generalist lifestyle and marine biomass degradation.</title>
        <authorList>
            <person name="Hagestad O.C."/>
            <person name="Hou L."/>
            <person name="Andersen J.H."/>
            <person name="Hansen E.H."/>
            <person name="Altermark B."/>
            <person name="Li C."/>
            <person name="Kuhnert E."/>
            <person name="Cox R.J."/>
            <person name="Crous P.W."/>
            <person name="Spatafora J.W."/>
            <person name="Lail K."/>
            <person name="Amirebrahimi M."/>
            <person name="Lipzen A."/>
            <person name="Pangilinan J."/>
            <person name="Andreopoulos W."/>
            <person name="Hayes R.D."/>
            <person name="Ng V."/>
            <person name="Grigoriev I.V."/>
            <person name="Jackson S.A."/>
            <person name="Sutton T.D.S."/>
            <person name="Dobson A.D.W."/>
            <person name="Rama T."/>
        </authorList>
    </citation>
    <scope>NUCLEOTIDE SEQUENCE</scope>
    <source>
        <strain evidence="2">TS7</strain>
    </source>
</reference>
<evidence type="ECO:0000256" key="1">
    <source>
        <dbReference type="SAM" id="Phobius"/>
    </source>
</evidence>
<organism evidence="2 3">
    <name type="scientific">Emericellopsis atlantica</name>
    <dbReference type="NCBI Taxonomy" id="2614577"/>
    <lineage>
        <taxon>Eukaryota</taxon>
        <taxon>Fungi</taxon>
        <taxon>Dikarya</taxon>
        <taxon>Ascomycota</taxon>
        <taxon>Pezizomycotina</taxon>
        <taxon>Sordariomycetes</taxon>
        <taxon>Hypocreomycetidae</taxon>
        <taxon>Hypocreales</taxon>
        <taxon>Bionectriaceae</taxon>
        <taxon>Emericellopsis</taxon>
    </lineage>
</organism>
<dbReference type="AlphaFoldDB" id="A0A9P7ZLH1"/>
<keyword evidence="1" id="KW-0472">Membrane</keyword>
<dbReference type="EMBL" id="MU251256">
    <property type="protein sequence ID" value="KAG9253790.1"/>
    <property type="molecule type" value="Genomic_DNA"/>
</dbReference>
<gene>
    <name evidence="2" type="ORF">F5Z01DRAFT_129088</name>
</gene>
<sequence>MHLAARKLSVAGPHDDFAPARFRSPRQLYKLLLYHFAGWLITAAIVGSFYGVLVHYSDKGVMLYKDKRVFNAVIIALSIMLSLNLESCLKAMTGDLRWWVLSLRDWTLPEADLILQSEHFSYLLKLFVVASHWILRIVIVSWILLHIAAQVAVATIGLTHTVETAAHATVTRPGLVTVPDMSQIETTRVIKSPTHAHAALRYTANSYGQIALGYNWATLEQRPEPGTLWSPEGNLLYCGLDRCEFVFYDANPSKRQSYLTVVTDRSVASVAHCEAYRVIRGGDGNSTTITIDDADASELEVPAINGDDQTTFLTATDAGFDGPTGVVLAFEASRTNPWFYACNVTVEPVQNAVLPEHELGANVSSLASVAIALQAYGASTQGSSAAGMGAARQFQSYPAASTYGDPKGGNASAMALNMASFSTGVIAVTALANNDIDIPGQRPLGGVELRISDWTALHTILGLIAGVHFLLGLVTCLVANRVVVQTRTELAMAELLRPASQKLEYRHVQARNRPEPTIRYTTGDWDEAYGFQTNCALEVVD</sequence>
<proteinExistence type="predicted"/>
<keyword evidence="3" id="KW-1185">Reference proteome</keyword>
<feature type="transmembrane region" description="Helical" evidence="1">
    <location>
        <begin position="122"/>
        <end position="145"/>
    </location>
</feature>
<protein>
    <submittedName>
        <fullName evidence="2">Uncharacterized protein</fullName>
    </submittedName>
</protein>
<feature type="transmembrane region" description="Helical" evidence="1">
    <location>
        <begin position="69"/>
        <end position="89"/>
    </location>
</feature>
<evidence type="ECO:0000313" key="3">
    <source>
        <dbReference type="Proteomes" id="UP000887229"/>
    </source>
</evidence>
<feature type="transmembrane region" description="Helical" evidence="1">
    <location>
        <begin position="460"/>
        <end position="483"/>
    </location>
</feature>
<comment type="caution">
    <text evidence="2">The sequence shown here is derived from an EMBL/GenBank/DDBJ whole genome shotgun (WGS) entry which is preliminary data.</text>
</comment>
<dbReference type="Proteomes" id="UP000887229">
    <property type="component" value="Unassembled WGS sequence"/>
</dbReference>
<keyword evidence="1" id="KW-1133">Transmembrane helix</keyword>
<evidence type="ECO:0000313" key="2">
    <source>
        <dbReference type="EMBL" id="KAG9253790.1"/>
    </source>
</evidence>